<feature type="compositionally biased region" description="Polar residues" evidence="1">
    <location>
        <begin position="159"/>
        <end position="172"/>
    </location>
</feature>
<keyword evidence="2" id="KW-1133">Transmembrane helix</keyword>
<dbReference type="OrthoDB" id="10337972at2759"/>
<feature type="transmembrane region" description="Helical" evidence="2">
    <location>
        <begin position="706"/>
        <end position="726"/>
    </location>
</feature>
<feature type="region of interest" description="Disordered" evidence="1">
    <location>
        <begin position="132"/>
        <end position="172"/>
    </location>
</feature>
<feature type="transmembrane region" description="Helical" evidence="2">
    <location>
        <begin position="821"/>
        <end position="843"/>
    </location>
</feature>
<feature type="region of interest" description="Disordered" evidence="1">
    <location>
        <begin position="43"/>
        <end position="94"/>
    </location>
</feature>
<feature type="transmembrane region" description="Helical" evidence="2">
    <location>
        <begin position="793"/>
        <end position="815"/>
    </location>
</feature>
<keyword evidence="4" id="KW-1185">Reference proteome</keyword>
<evidence type="ECO:0000256" key="2">
    <source>
        <dbReference type="SAM" id="Phobius"/>
    </source>
</evidence>
<feature type="transmembrane region" description="Helical" evidence="2">
    <location>
        <begin position="855"/>
        <end position="875"/>
    </location>
</feature>
<sequence>MQHLPLAMVFIQKVPRHFDHEVYPEGTHTFKYDYAVITEPVKDGHTEKKTKRTTTSNSDHVVSSGHRAANTYDDGLYPERTKTSNSDHVVSSGQTTANTYDDGLWFISSGHRAATRKTAAYTYENGLYPERTTTSNSDHVVSSGQTAGNTYDDGLYPERTTTSNSDHVVSSRQTAANTYDDVLFLERTTTSNSDHVVSSGQTAANTYDDGLFPERTTTSNSDHVVSSGQTAANTYDDGLYPEWTTTFNSDYVVSSGQTTVYTYDDEWTTTFNSDYVVSSGQTTVYTYDDGLYPERTTTSNSDHVVYSGQTAANTYDDGLYPERTTTSNFDHVVSSGQTAANTYDDGLYPEQITASKSDHRGSSVQTAAYTYEDGLYVERTTPSIFNNGIFSKGSILFRYDNRVYPVSSTRVKYDHGAYPKKTTYKYANGAYQAKISTSKYVNGLNAESVVASNVYHGVYPEGETLYSNGNGVNVKRTTSSKYDADVHPDGTTIYINNYEPTEDINPQGQSRQTKTNKYALGIHLKHGVYREQTTPTIFDKSVLPEWTTRYKYDHSLYHKGTRTSKYGYGVYPEGTTEHLYDNGVTTDPEEKTRLESNVEYGQDFKELLQECQNGTVIQKLLCYPSLEYNVSLVNGIIPYFSDLRIFFADDFQNCKELFNKFIKSKNNVVSNADVHDFLSNDSTCLELASFTNKLVFLMKLNERGSMFTGFVFPYVAANYIVIYVILKQHSCREDFYQYVNLNGPQLPDDELALSIDNIIDFSQVNDCLDVRFSCSSRQHFVDIRIFVPDSAAAYVHMGMAVEVTMVNGFVLFIFLQKENRTPVTILLSFLAVSDVNMVILMILPVYAAPGEHVQHVLGLAYLYLFDFPKCLIYTFIDELKYVFHLTSVFITSLLCLQKLQLCFSQCGANDV</sequence>
<evidence type="ECO:0000313" key="3">
    <source>
        <dbReference type="EMBL" id="CAC5418170.1"/>
    </source>
</evidence>
<reference evidence="3 4" key="1">
    <citation type="submission" date="2020-06" db="EMBL/GenBank/DDBJ databases">
        <authorList>
            <person name="Li R."/>
            <person name="Bekaert M."/>
        </authorList>
    </citation>
    <scope>NUCLEOTIDE SEQUENCE [LARGE SCALE GENOMIC DNA]</scope>
    <source>
        <strain evidence="4">wild</strain>
    </source>
</reference>
<organism evidence="3 4">
    <name type="scientific">Mytilus coruscus</name>
    <name type="common">Sea mussel</name>
    <dbReference type="NCBI Taxonomy" id="42192"/>
    <lineage>
        <taxon>Eukaryota</taxon>
        <taxon>Metazoa</taxon>
        <taxon>Spiralia</taxon>
        <taxon>Lophotrochozoa</taxon>
        <taxon>Mollusca</taxon>
        <taxon>Bivalvia</taxon>
        <taxon>Autobranchia</taxon>
        <taxon>Pteriomorphia</taxon>
        <taxon>Mytilida</taxon>
        <taxon>Mytiloidea</taxon>
        <taxon>Mytilidae</taxon>
        <taxon>Mytilinae</taxon>
        <taxon>Mytilus</taxon>
    </lineage>
</organism>
<keyword evidence="2" id="KW-0472">Membrane</keyword>
<protein>
    <submittedName>
        <fullName evidence="3">Uncharacterized protein</fullName>
    </submittedName>
</protein>
<evidence type="ECO:0000313" key="4">
    <source>
        <dbReference type="Proteomes" id="UP000507470"/>
    </source>
</evidence>
<dbReference type="AlphaFoldDB" id="A0A6J8ECF9"/>
<name>A0A6J8ECF9_MYTCO</name>
<dbReference type="EMBL" id="CACVKT020008880">
    <property type="protein sequence ID" value="CAC5418170.1"/>
    <property type="molecule type" value="Genomic_DNA"/>
</dbReference>
<proteinExistence type="predicted"/>
<feature type="compositionally biased region" description="Polar residues" evidence="1">
    <location>
        <begin position="83"/>
        <end position="94"/>
    </location>
</feature>
<keyword evidence="2" id="KW-0812">Transmembrane</keyword>
<evidence type="ECO:0000256" key="1">
    <source>
        <dbReference type="SAM" id="MobiDB-lite"/>
    </source>
</evidence>
<dbReference type="Proteomes" id="UP000507470">
    <property type="component" value="Unassembled WGS sequence"/>
</dbReference>
<feature type="compositionally biased region" description="Polar residues" evidence="1">
    <location>
        <begin position="132"/>
        <end position="149"/>
    </location>
</feature>
<gene>
    <name evidence="3" type="ORF">MCOR_50625</name>
</gene>
<accession>A0A6J8ECF9</accession>